<dbReference type="GeneID" id="25918488"/>
<gene>
    <name evidence="2" type="ORF">SARC_17984</name>
</gene>
<dbReference type="Proteomes" id="UP000054560">
    <property type="component" value="Unassembled WGS sequence"/>
</dbReference>
<protein>
    <submittedName>
        <fullName evidence="2">Uncharacterized protein</fullName>
    </submittedName>
</protein>
<dbReference type="PANTHER" id="PTHR13304">
    <property type="entry name" value="GLYCOSYLPHOSPHATIDYLINOSITOL ANCHOR ATTACHMENT 1 PROTEIN"/>
    <property type="match status" value="1"/>
</dbReference>
<keyword evidence="1" id="KW-1133">Transmembrane helix</keyword>
<dbReference type="PANTHER" id="PTHR13304:SF0">
    <property type="entry name" value="GLYCOSYLPHOSPHATIDYLINOSITOL ANCHOR ATTACHMENT 1 PROTEIN"/>
    <property type="match status" value="1"/>
</dbReference>
<evidence type="ECO:0000313" key="2">
    <source>
        <dbReference type="EMBL" id="KNC69505.1"/>
    </source>
</evidence>
<dbReference type="Pfam" id="PF04114">
    <property type="entry name" value="Gaa1"/>
    <property type="match status" value="1"/>
</dbReference>
<dbReference type="GO" id="GO:0042765">
    <property type="term" value="C:GPI-anchor transamidase complex"/>
    <property type="evidence" value="ECO:0007669"/>
    <property type="project" value="InterPro"/>
</dbReference>
<evidence type="ECO:0000313" key="3">
    <source>
        <dbReference type="Proteomes" id="UP000054560"/>
    </source>
</evidence>
<organism evidence="2 3">
    <name type="scientific">Sphaeroforma arctica JP610</name>
    <dbReference type="NCBI Taxonomy" id="667725"/>
    <lineage>
        <taxon>Eukaryota</taxon>
        <taxon>Ichthyosporea</taxon>
        <taxon>Ichthyophonida</taxon>
        <taxon>Sphaeroforma</taxon>
    </lineage>
</organism>
<name>A0A0L0EYI6_9EUKA</name>
<sequence length="70" mass="7806">VLESSFHSLSNILERFHQSFFFYLTVGNTSYLSIGLYLPPLGLMCAGLLLTAITLWLSSGDWLLPATHCK</sequence>
<reference evidence="2 3" key="1">
    <citation type="submission" date="2011-02" db="EMBL/GenBank/DDBJ databases">
        <title>The Genome Sequence of Sphaeroforma arctica JP610.</title>
        <authorList>
            <consortium name="The Broad Institute Genome Sequencing Platform"/>
            <person name="Russ C."/>
            <person name="Cuomo C."/>
            <person name="Young S.K."/>
            <person name="Zeng Q."/>
            <person name="Gargeya S."/>
            <person name="Alvarado L."/>
            <person name="Berlin A."/>
            <person name="Chapman S.B."/>
            <person name="Chen Z."/>
            <person name="Freedman E."/>
            <person name="Gellesch M."/>
            <person name="Goldberg J."/>
            <person name="Griggs A."/>
            <person name="Gujja S."/>
            <person name="Heilman E."/>
            <person name="Heiman D."/>
            <person name="Howarth C."/>
            <person name="Mehta T."/>
            <person name="Neiman D."/>
            <person name="Pearson M."/>
            <person name="Roberts A."/>
            <person name="Saif S."/>
            <person name="Shea T."/>
            <person name="Shenoy N."/>
            <person name="Sisk P."/>
            <person name="Stolte C."/>
            <person name="Sykes S."/>
            <person name="White J."/>
            <person name="Yandava C."/>
            <person name="Burger G."/>
            <person name="Gray M.W."/>
            <person name="Holland P.W.H."/>
            <person name="King N."/>
            <person name="Lang F.B.F."/>
            <person name="Roger A.J."/>
            <person name="Ruiz-Trillo I."/>
            <person name="Haas B."/>
            <person name="Nusbaum C."/>
            <person name="Birren B."/>
        </authorList>
    </citation>
    <scope>NUCLEOTIDE SEQUENCE [LARGE SCALE GENOMIC DNA]</scope>
    <source>
        <strain evidence="2 3">JP610</strain>
    </source>
</reference>
<keyword evidence="3" id="KW-1185">Reference proteome</keyword>
<dbReference type="eggNOG" id="KOG3566">
    <property type="taxonomic scope" value="Eukaryota"/>
</dbReference>
<dbReference type="InterPro" id="IPR007246">
    <property type="entry name" value="Gaa1"/>
</dbReference>
<dbReference type="RefSeq" id="XP_014143407.1">
    <property type="nucleotide sequence ID" value="XM_014287932.1"/>
</dbReference>
<dbReference type="EMBL" id="KQ254690">
    <property type="protein sequence ID" value="KNC69505.1"/>
    <property type="molecule type" value="Genomic_DNA"/>
</dbReference>
<feature type="transmembrane region" description="Helical" evidence="1">
    <location>
        <begin position="45"/>
        <end position="64"/>
    </location>
</feature>
<dbReference type="STRING" id="667725.A0A0L0EYI6"/>
<dbReference type="OrthoDB" id="445301at2759"/>
<proteinExistence type="predicted"/>
<feature type="non-terminal residue" evidence="2">
    <location>
        <position position="1"/>
    </location>
</feature>
<dbReference type="AlphaFoldDB" id="A0A0L0EYI6"/>
<dbReference type="GO" id="GO:0016255">
    <property type="term" value="P:attachment of GPI anchor to protein"/>
    <property type="evidence" value="ECO:0007669"/>
    <property type="project" value="TreeGrafter"/>
</dbReference>
<evidence type="ECO:0000256" key="1">
    <source>
        <dbReference type="SAM" id="Phobius"/>
    </source>
</evidence>
<keyword evidence="1" id="KW-0812">Transmembrane</keyword>
<keyword evidence="1" id="KW-0472">Membrane</keyword>
<accession>A0A0L0EYI6</accession>